<dbReference type="Pfam" id="PF00593">
    <property type="entry name" value="TonB_dep_Rec_b-barrel"/>
    <property type="match status" value="1"/>
</dbReference>
<feature type="chain" id="PRO_5045458999" evidence="7">
    <location>
        <begin position="27"/>
        <end position="867"/>
    </location>
</feature>
<evidence type="ECO:0000256" key="7">
    <source>
        <dbReference type="SAM" id="SignalP"/>
    </source>
</evidence>
<keyword evidence="3 6" id="KW-0798">TonB box</keyword>
<keyword evidence="4 6" id="KW-0472">Membrane</keyword>
<evidence type="ECO:0000256" key="4">
    <source>
        <dbReference type="ARBA" id="ARBA00023136"/>
    </source>
</evidence>
<name>A0ABW6CLY4_9CAUL</name>
<keyword evidence="2 7" id="KW-0732">Signal</keyword>
<sequence length="867" mass="95598">MKTSHLSLSALLLATTALLAPQVAFAQAAPPAAETEVEELTVLGRFIPDVMRETSEVSSVLTIEDLKRAGDDTAAVALTRMSGLSLVSGRFVYVRGLGERYSSALLNGSPLPSPEPLQRVVPLDLFPSNILASTVVQKTYSASYPGEFGGGVIDLKTISTPVEPFFSFGFSVGANSETTQKDGLTYYGSDTDWTGYDDGARETPGPLAAALADRKRLTDSNFTPAQLQTIGQSFNNAPMNLLQKNSNIDFDYSVDVSAGRTFDLGFGTLGLIAVAGFDNAWRTRVGIQQEGFVQAGNIEVRTDYDYRSTQNDIVLNGLLGASLQWGDHEVKWTNFYVHSTTKEARSRVGYDDLAGANVRDDYTEWFERSLSNTQLVGAHEFGQFEIDWRAAYARSTRDAPYEKGIRYRLVNGVYEHNASQEQNYTRFSEVEDTVASAGIDFTYTVPLSDAREAILSGGLAYSDNDRHAEAREYRFLALNNSLPQDVRRQRVDYLLSDFNIGPNLLVVRETTGSEGAAAYRAALEVQGAYAQVDAEVLPLVRAAVGIRYEDATQSVTPVDLFGGVPPVAPPALENQYWLPAATVTWNFAEDMQLRLGASKTIARPQFRELAPQQYLDPELDRLFIGNPYLVDTELLNFDARYEWYFDSDQFVTLGAFYKDLDKPVEAVVNESGATVQQTYINAPKARLYGVEVEIKKYFDPVMEAGWLASKRWLVGLNYTYSKSEVQVEAGDLVYPLAGGGSSRLAQDYVKDGSALQGQSEHLANAQFGYEDEEAQSQATLLVTYVGDRISARGRPGQPDLIQSPGVMLDFTYRKTVTVRDHDLQLGLKARNLLGEDYEEFQELGAGKVYANQYEMGRSLSVSVSTKF</sequence>
<dbReference type="RefSeq" id="WP_377367302.1">
    <property type="nucleotide sequence ID" value="NZ_JAOTJD010000003.1"/>
</dbReference>
<dbReference type="InterPro" id="IPR010917">
    <property type="entry name" value="TonB_rcpt_CS"/>
</dbReference>
<comment type="similarity">
    <text evidence="6">Belongs to the TonB-dependent receptor family.</text>
</comment>
<dbReference type="PANTHER" id="PTHR40980">
    <property type="entry name" value="PLUG DOMAIN-CONTAINING PROTEIN"/>
    <property type="match status" value="1"/>
</dbReference>
<gene>
    <name evidence="10" type="ORF">OCL97_02520</name>
</gene>
<evidence type="ECO:0000256" key="5">
    <source>
        <dbReference type="ARBA" id="ARBA00023237"/>
    </source>
</evidence>
<evidence type="ECO:0000256" key="6">
    <source>
        <dbReference type="RuleBase" id="RU003357"/>
    </source>
</evidence>
<dbReference type="EMBL" id="JAOTJD010000003">
    <property type="protein sequence ID" value="MFD3262835.1"/>
    <property type="molecule type" value="Genomic_DNA"/>
</dbReference>
<feature type="domain" description="TonB-dependent receptor-like beta-barrel" evidence="8">
    <location>
        <begin position="303"/>
        <end position="832"/>
    </location>
</feature>
<keyword evidence="10" id="KW-0675">Receptor</keyword>
<accession>A0ABW6CLY4</accession>
<keyword evidence="5" id="KW-0998">Cell outer membrane</keyword>
<evidence type="ECO:0000256" key="1">
    <source>
        <dbReference type="ARBA" id="ARBA00004442"/>
    </source>
</evidence>
<dbReference type="InterPro" id="IPR037066">
    <property type="entry name" value="Plug_dom_sf"/>
</dbReference>
<evidence type="ECO:0000313" key="11">
    <source>
        <dbReference type="Proteomes" id="UP001598130"/>
    </source>
</evidence>
<dbReference type="Pfam" id="PF07715">
    <property type="entry name" value="Plug"/>
    <property type="match status" value="1"/>
</dbReference>
<evidence type="ECO:0000259" key="8">
    <source>
        <dbReference type="Pfam" id="PF00593"/>
    </source>
</evidence>
<dbReference type="PROSITE" id="PS01156">
    <property type="entry name" value="TONB_DEPENDENT_REC_2"/>
    <property type="match status" value="1"/>
</dbReference>
<comment type="caution">
    <text evidence="10">The sequence shown here is derived from an EMBL/GenBank/DDBJ whole genome shotgun (WGS) entry which is preliminary data.</text>
</comment>
<evidence type="ECO:0000313" key="10">
    <source>
        <dbReference type="EMBL" id="MFD3262835.1"/>
    </source>
</evidence>
<dbReference type="InterPro" id="IPR012910">
    <property type="entry name" value="Plug_dom"/>
</dbReference>
<dbReference type="SUPFAM" id="SSF56935">
    <property type="entry name" value="Porins"/>
    <property type="match status" value="1"/>
</dbReference>
<dbReference type="Gene3D" id="2.170.130.10">
    <property type="entry name" value="TonB-dependent receptor, plug domain"/>
    <property type="match status" value="1"/>
</dbReference>
<organism evidence="10 11">
    <name type="scientific">Phenylobacterium ferrooxidans</name>
    <dbReference type="NCBI Taxonomy" id="2982689"/>
    <lineage>
        <taxon>Bacteria</taxon>
        <taxon>Pseudomonadati</taxon>
        <taxon>Pseudomonadota</taxon>
        <taxon>Alphaproteobacteria</taxon>
        <taxon>Caulobacterales</taxon>
        <taxon>Caulobacteraceae</taxon>
        <taxon>Phenylobacterium</taxon>
    </lineage>
</organism>
<feature type="domain" description="TonB-dependent receptor plug" evidence="9">
    <location>
        <begin position="52"/>
        <end position="152"/>
    </location>
</feature>
<comment type="subcellular location">
    <subcellularLocation>
        <location evidence="1 6">Cell outer membrane</location>
    </subcellularLocation>
</comment>
<dbReference type="Proteomes" id="UP001598130">
    <property type="component" value="Unassembled WGS sequence"/>
</dbReference>
<dbReference type="PANTHER" id="PTHR40980:SF5">
    <property type="entry name" value="TONB-DEPENDENT RECEPTOR"/>
    <property type="match status" value="1"/>
</dbReference>
<evidence type="ECO:0000256" key="3">
    <source>
        <dbReference type="ARBA" id="ARBA00023077"/>
    </source>
</evidence>
<evidence type="ECO:0000259" key="9">
    <source>
        <dbReference type="Pfam" id="PF07715"/>
    </source>
</evidence>
<keyword evidence="11" id="KW-1185">Reference proteome</keyword>
<dbReference type="InterPro" id="IPR000531">
    <property type="entry name" value="Beta-barrel_TonB"/>
</dbReference>
<reference evidence="10 11" key="1">
    <citation type="submission" date="2022-09" db="EMBL/GenBank/DDBJ databases">
        <title>New species of Phenylobacterium.</title>
        <authorList>
            <person name="Mieszkin S."/>
        </authorList>
    </citation>
    <scope>NUCLEOTIDE SEQUENCE [LARGE SCALE GENOMIC DNA]</scope>
    <source>
        <strain evidence="10 11">HK31-G</strain>
    </source>
</reference>
<dbReference type="InterPro" id="IPR036942">
    <property type="entry name" value="Beta-barrel_TonB_sf"/>
</dbReference>
<proteinExistence type="inferred from homology"/>
<feature type="signal peptide" evidence="7">
    <location>
        <begin position="1"/>
        <end position="26"/>
    </location>
</feature>
<evidence type="ECO:0000256" key="2">
    <source>
        <dbReference type="ARBA" id="ARBA00022729"/>
    </source>
</evidence>
<dbReference type="Gene3D" id="2.40.170.20">
    <property type="entry name" value="TonB-dependent receptor, beta-barrel domain"/>
    <property type="match status" value="1"/>
</dbReference>
<protein>
    <submittedName>
        <fullName evidence="10">TonB-dependent receptor</fullName>
    </submittedName>
</protein>